<evidence type="ECO:0000256" key="1">
    <source>
        <dbReference type="SAM" id="Coils"/>
    </source>
</evidence>
<feature type="region of interest" description="Disordered" evidence="2">
    <location>
        <begin position="541"/>
        <end position="563"/>
    </location>
</feature>
<dbReference type="PANTHER" id="PTHR34491:SF156">
    <property type="entry name" value="KINESIN MOTOR DOMAIN-CONTAINING PROTEIN"/>
    <property type="match status" value="1"/>
</dbReference>
<evidence type="ECO:0000256" key="2">
    <source>
        <dbReference type="SAM" id="MobiDB-lite"/>
    </source>
</evidence>
<organism evidence="4 5">
    <name type="scientific">Dendroctonus ponderosae</name>
    <name type="common">Mountain pine beetle</name>
    <dbReference type="NCBI Taxonomy" id="77166"/>
    <lineage>
        <taxon>Eukaryota</taxon>
        <taxon>Metazoa</taxon>
        <taxon>Ecdysozoa</taxon>
        <taxon>Arthropoda</taxon>
        <taxon>Hexapoda</taxon>
        <taxon>Insecta</taxon>
        <taxon>Pterygota</taxon>
        <taxon>Neoptera</taxon>
        <taxon>Endopterygota</taxon>
        <taxon>Coleoptera</taxon>
        <taxon>Polyphaga</taxon>
        <taxon>Cucujiformia</taxon>
        <taxon>Curculionidae</taxon>
        <taxon>Scolytinae</taxon>
        <taxon>Dendroctonus</taxon>
    </lineage>
</organism>
<feature type="compositionally biased region" description="Polar residues" evidence="2">
    <location>
        <begin position="114"/>
        <end position="123"/>
    </location>
</feature>
<dbReference type="KEGG" id="dpa:109538203"/>
<feature type="region of interest" description="Disordered" evidence="2">
    <location>
        <begin position="170"/>
        <end position="189"/>
    </location>
</feature>
<feature type="compositionally biased region" description="Low complexity" evidence="2">
    <location>
        <begin position="94"/>
        <end position="104"/>
    </location>
</feature>
<reference evidence="5" key="1">
    <citation type="journal article" date="2013" name="Genome Biol.">
        <title>Draft genome of the mountain pine beetle, Dendroctonus ponderosae Hopkins, a major forest pest.</title>
        <authorList>
            <person name="Keeling C.I."/>
            <person name="Yuen M.M."/>
            <person name="Liao N.Y."/>
            <person name="Docking T.R."/>
            <person name="Chan S.K."/>
            <person name="Taylor G.A."/>
            <person name="Palmquist D.L."/>
            <person name="Jackman S.D."/>
            <person name="Nguyen A."/>
            <person name="Li M."/>
            <person name="Henderson H."/>
            <person name="Janes J.K."/>
            <person name="Zhao Y."/>
            <person name="Pandoh P."/>
            <person name="Moore R."/>
            <person name="Sperling F.A."/>
            <person name="Huber D.P."/>
            <person name="Birol I."/>
            <person name="Jones S.J."/>
            <person name="Bohlmann J."/>
        </authorList>
    </citation>
    <scope>NUCLEOTIDE SEQUENCE</scope>
</reference>
<keyword evidence="1" id="KW-0175">Coiled coil</keyword>
<keyword evidence="5" id="KW-1185">Reference proteome</keyword>
<feature type="region of interest" description="Disordered" evidence="2">
    <location>
        <begin position="89"/>
        <end position="123"/>
    </location>
</feature>
<feature type="signal peptide" evidence="3">
    <location>
        <begin position="1"/>
        <end position="18"/>
    </location>
</feature>
<feature type="compositionally biased region" description="Polar residues" evidence="2">
    <location>
        <begin position="548"/>
        <end position="563"/>
    </location>
</feature>
<dbReference type="GeneID" id="109538203"/>
<feature type="region of interest" description="Disordered" evidence="2">
    <location>
        <begin position="435"/>
        <end position="456"/>
    </location>
</feature>
<name>A0AAR5PJG3_DENPD</name>
<feature type="region of interest" description="Disordered" evidence="2">
    <location>
        <begin position="1112"/>
        <end position="1158"/>
    </location>
</feature>
<feature type="chain" id="PRO_5043322217" evidence="3">
    <location>
        <begin position="19"/>
        <end position="1289"/>
    </location>
</feature>
<protein>
    <submittedName>
        <fullName evidence="4">Uncharacterized protein</fullName>
    </submittedName>
</protein>
<dbReference type="Proteomes" id="UP000019118">
    <property type="component" value="Unassembled WGS sequence"/>
</dbReference>
<feature type="region of interest" description="Disordered" evidence="2">
    <location>
        <begin position="584"/>
        <end position="612"/>
    </location>
</feature>
<sequence>MRVKFALLLFVYAEISRGEPLETNDQDVLSKNLKIMRQDFNNLVENVEDFLDDFVKQIRDAEKMVENVYINDDDYNWQENSATEKLQINEHKSSTSPSPNKPTNLHSAHKARSKLQSSELSNEIDQIRKKRALPDAPRFDNRVASAPLAANEETFPEAQLLASNQKYRPLSDAPQEDSRAAFPSQIDSNDPLVLGGYQVNANSQTNSQNNPACISQTQEEKQKFEDLKMEVRKLSELVSLLKDQQKMIKELSQSGDNVKDDNSLESSYLYNTLKRWQLNQDAKRFKIQNDSYQSEKELQSRSTQEIDKLKADLKQTEQHVTETQLIVNKEKEKEAFLEMELKRQNREIKFLKALMENVYDKTNAKTDKKTHDSGGFRTSDFEDIDIDSVLGVAHTPKPWPWPKVSPMPSQGEEIASIAAEDDSKLNGLFQKAAHDSDVRNVTSDTPPNSEPVSTATSFEEKLHEFQKKLQKKYQLYASQYERDMLNNKTISALMQLTKTDPDRFQKFEPTNSQEYYSEYEREADKIPQNIAFDYPLASARSSSSRNSQIAKRNNTLSTARASGNSKLDDLEFKLKLIDLLTNADQNINNGNKNSGRSIKDLLQPPKKSDDEETLEAFKKFLNEREKSQKTEGSLSELLKAMNDNPQSKSEDSKIEAELKDLQRAINNLRPKQDTFGGFDLEDGVNGKNDLQTLLSQAISHNGANLDSMSPQASLNIAAGADTLDKNSLAAQQFLSQSMSHSNPDQLTRLENLIKSYASTQNGNQAFISQGISGKPILNVYGPNPLEYSNLNSNLYSFYPTSLYNPNANRYVLPYFSPYSGTISNKYDDISNPYINPAYPTNSENYNFNVPSVFGSYPDSKYQQYLYSQPEYSTSNKYWNPNYMSSPYNAPRPSNINYPNFGYQPATIYPGNSPSSSHYEELFDKSLPHKYANSKENYGNYQNTFREPGRTYQDLNYGSSSYSGPNMGQPFGTKQNPESNKFVVVSDLTQQIENLENVITSLTKRSGYSQTPDDTASIMSLQQRIYDLKEVIRSLNEPKYYEPSQNYQINPQTSGAAYSSPVQYNPSQQLYEDKTKLVSYIGPKDVSYSGQNRFKQQPTIPYKSGIVQQAVYSINSPPSGQTPQLVAEPTPSPPQQSSYQPATEQQGNAPYVPKETEAEHRGSNIFSKTFNNEDLMHMDARRGKRHADEQLPVSPKESMYEYVGRTKMQPGEGKERPAGYDLGEDTFTQLANVFKKYIEENMNQPRENEYVGEISEARNHQSKDSVLNKLQQKLDELKLEVPKVGGNFSA</sequence>
<feature type="compositionally biased region" description="Polar residues" evidence="2">
    <location>
        <begin position="1112"/>
        <end position="1123"/>
    </location>
</feature>
<proteinExistence type="predicted"/>
<feature type="coiled-coil region" evidence="1">
    <location>
        <begin position="299"/>
        <end position="361"/>
    </location>
</feature>
<feature type="coiled-coil region" evidence="1">
    <location>
        <begin position="214"/>
        <end position="254"/>
    </location>
</feature>
<reference evidence="4" key="2">
    <citation type="submission" date="2024-08" db="UniProtKB">
        <authorList>
            <consortium name="EnsemblMetazoa"/>
        </authorList>
    </citation>
    <scope>IDENTIFICATION</scope>
</reference>
<feature type="compositionally biased region" description="Polar residues" evidence="2">
    <location>
        <begin position="584"/>
        <end position="596"/>
    </location>
</feature>
<keyword evidence="3" id="KW-0732">Signal</keyword>
<feature type="compositionally biased region" description="Polar residues" evidence="2">
    <location>
        <begin position="439"/>
        <end position="456"/>
    </location>
</feature>
<feature type="coiled-coil region" evidence="1">
    <location>
        <begin position="1259"/>
        <end position="1286"/>
    </location>
</feature>
<evidence type="ECO:0000313" key="4">
    <source>
        <dbReference type="EnsemblMetazoa" id="XP_019760901.1"/>
    </source>
</evidence>
<dbReference type="EnsemblMetazoa" id="XM_019905342.1">
    <property type="protein sequence ID" value="XP_019760901.1"/>
    <property type="gene ID" value="LOC109538203"/>
</dbReference>
<dbReference type="PANTHER" id="PTHR34491">
    <property type="entry name" value="A-TYPE INCLUSION PROTEIN, PUTATIVE-RELATED"/>
    <property type="match status" value="1"/>
</dbReference>
<accession>A0AAR5PJG3</accession>
<evidence type="ECO:0000256" key="3">
    <source>
        <dbReference type="SAM" id="SignalP"/>
    </source>
</evidence>
<evidence type="ECO:0000313" key="5">
    <source>
        <dbReference type="Proteomes" id="UP000019118"/>
    </source>
</evidence>